<dbReference type="AlphaFoldDB" id="Q4SKS7"/>
<organism evidence="1">
    <name type="scientific">Tetraodon nigroviridis</name>
    <name type="common">Spotted green pufferfish</name>
    <name type="synonym">Chelonodon nigroviridis</name>
    <dbReference type="NCBI Taxonomy" id="99883"/>
    <lineage>
        <taxon>Eukaryota</taxon>
        <taxon>Metazoa</taxon>
        <taxon>Chordata</taxon>
        <taxon>Craniata</taxon>
        <taxon>Vertebrata</taxon>
        <taxon>Euteleostomi</taxon>
        <taxon>Actinopterygii</taxon>
        <taxon>Neopterygii</taxon>
        <taxon>Teleostei</taxon>
        <taxon>Neoteleostei</taxon>
        <taxon>Acanthomorphata</taxon>
        <taxon>Eupercaria</taxon>
        <taxon>Tetraodontiformes</taxon>
        <taxon>Tetradontoidea</taxon>
        <taxon>Tetraodontidae</taxon>
        <taxon>Tetraodon</taxon>
    </lineage>
</organism>
<dbReference type="EMBL" id="CAAE01014565">
    <property type="protein sequence ID" value="CAF98755.1"/>
    <property type="molecule type" value="Genomic_DNA"/>
</dbReference>
<accession>Q4SKS7</accession>
<comment type="caution">
    <text evidence="1">The sequence shown here is derived from an EMBL/GenBank/DDBJ whole genome shotgun (WGS) entry which is preliminary data.</text>
</comment>
<proteinExistence type="predicted"/>
<name>Q4SKS7_TETNG</name>
<protein>
    <submittedName>
        <fullName evidence="1">(spotted green pufferfish) hypothetical protein</fullName>
    </submittedName>
</protein>
<sequence>MSEMEESGTRVLTWTQTPWLLRPQVHDLKCSISEHQLSLFFHQEVEQWDEMKCIIPTCDAWVTFPLCGSQVWLLQRGSGHAPVILQRLFSSVQDHPQQIMCFLFHFIWGRRRQREDSVESLSVCSLIMVWFSDVGPILAFKEIRVGLSQLVAGESFLCHRDSRPAIISIPEEGLPVSPVPSTPVLPPFVLHTSHLLAQPHRNICNKSKLRKHASRLSPSLCGAGRGPRTGVNHLQYVRRLGLCARKHDQGEVFRVPGSAEQADE</sequence>
<dbReference type="KEGG" id="tng:GSTEN00016574G001"/>
<evidence type="ECO:0000313" key="1">
    <source>
        <dbReference type="EMBL" id="CAF98755.1"/>
    </source>
</evidence>
<gene>
    <name evidence="1" type="ORF">GSTENG00016574001</name>
</gene>
<reference evidence="1" key="1">
    <citation type="journal article" date="2004" name="Nature">
        <title>Genome duplication in the teleost fish Tetraodon nigroviridis reveals the early vertebrate proto-karyotype.</title>
        <authorList>
            <person name="Jaillon O."/>
            <person name="Aury J.-M."/>
            <person name="Brunet F."/>
            <person name="Petit J.-L."/>
            <person name="Stange-Thomann N."/>
            <person name="Mauceli E."/>
            <person name="Bouneau L."/>
            <person name="Fischer C."/>
            <person name="Ozouf-Costaz C."/>
            <person name="Bernot A."/>
            <person name="Nicaud S."/>
            <person name="Jaffe D."/>
            <person name="Fisher S."/>
            <person name="Lutfalla G."/>
            <person name="Dossat C."/>
            <person name="Segurens B."/>
            <person name="Dasilva C."/>
            <person name="Salanoubat M."/>
            <person name="Levy M."/>
            <person name="Boudet N."/>
            <person name="Castellano S."/>
            <person name="Anthouard V."/>
            <person name="Jubin C."/>
            <person name="Castelli V."/>
            <person name="Katinka M."/>
            <person name="Vacherie B."/>
            <person name="Biemont C."/>
            <person name="Skalli Z."/>
            <person name="Cattolico L."/>
            <person name="Poulain J."/>
            <person name="De Berardinis V."/>
            <person name="Cruaud C."/>
            <person name="Duprat S."/>
            <person name="Brottier P."/>
            <person name="Coutanceau J.-P."/>
            <person name="Gouzy J."/>
            <person name="Parra G."/>
            <person name="Lardier G."/>
            <person name="Chapple C."/>
            <person name="McKernan K.J."/>
            <person name="McEwan P."/>
            <person name="Bosak S."/>
            <person name="Kellis M."/>
            <person name="Volff J.-N."/>
            <person name="Guigo R."/>
            <person name="Zody M.C."/>
            <person name="Mesirov J."/>
            <person name="Lindblad-Toh K."/>
            <person name="Birren B."/>
            <person name="Nusbaum C."/>
            <person name="Kahn D."/>
            <person name="Robinson-Rechavi M."/>
            <person name="Laudet V."/>
            <person name="Schachter V."/>
            <person name="Quetier F."/>
            <person name="Saurin W."/>
            <person name="Scarpelli C."/>
            <person name="Wincker P."/>
            <person name="Lander E.S."/>
            <person name="Weissenbach J."/>
            <person name="Roest Crollius H."/>
        </authorList>
    </citation>
    <scope>NUCLEOTIDE SEQUENCE [LARGE SCALE GENOMIC DNA]</scope>
</reference>
<reference evidence="1" key="2">
    <citation type="submission" date="2004-02" db="EMBL/GenBank/DDBJ databases">
        <authorList>
            <consortium name="Genoscope"/>
            <consortium name="Whitehead Institute Centre for Genome Research"/>
        </authorList>
    </citation>
    <scope>NUCLEOTIDE SEQUENCE</scope>
</reference>